<evidence type="ECO:0000256" key="2">
    <source>
        <dbReference type="ARBA" id="ARBA00022475"/>
    </source>
</evidence>
<feature type="transmembrane region" description="Helical" evidence="6">
    <location>
        <begin position="49"/>
        <end position="68"/>
    </location>
</feature>
<comment type="subcellular location">
    <subcellularLocation>
        <location evidence="1">Cell membrane</location>
        <topology evidence="1">Multi-pass membrane protein</topology>
    </subcellularLocation>
</comment>
<dbReference type="PANTHER" id="PTHR30086">
    <property type="entry name" value="ARGININE EXPORTER PROTEIN ARGO"/>
    <property type="match status" value="1"/>
</dbReference>
<proteinExistence type="predicted"/>
<feature type="transmembrane region" description="Helical" evidence="6">
    <location>
        <begin position="112"/>
        <end position="136"/>
    </location>
</feature>
<evidence type="ECO:0000256" key="3">
    <source>
        <dbReference type="ARBA" id="ARBA00022692"/>
    </source>
</evidence>
<keyword evidence="2" id="KW-1003">Cell membrane</keyword>
<name>A0ABV6JPF1_9PROT</name>
<protein>
    <submittedName>
        <fullName evidence="7">LysE family translocator</fullName>
    </submittedName>
</protein>
<keyword evidence="8" id="KW-1185">Reference proteome</keyword>
<evidence type="ECO:0000313" key="8">
    <source>
        <dbReference type="Proteomes" id="UP001589865"/>
    </source>
</evidence>
<reference evidence="7 8" key="1">
    <citation type="submission" date="2024-09" db="EMBL/GenBank/DDBJ databases">
        <authorList>
            <person name="Sun Q."/>
            <person name="Mori K."/>
        </authorList>
    </citation>
    <scope>NUCLEOTIDE SEQUENCE [LARGE SCALE GENOMIC DNA]</scope>
    <source>
        <strain evidence="7 8">TBRC 5777</strain>
    </source>
</reference>
<dbReference type="RefSeq" id="WP_377043025.1">
    <property type="nucleotide sequence ID" value="NZ_JBHLUN010000002.1"/>
</dbReference>
<evidence type="ECO:0000256" key="4">
    <source>
        <dbReference type="ARBA" id="ARBA00022989"/>
    </source>
</evidence>
<dbReference type="InterPro" id="IPR001123">
    <property type="entry name" value="LeuE-type"/>
</dbReference>
<feature type="transmembrane region" description="Helical" evidence="6">
    <location>
        <begin position="181"/>
        <end position="201"/>
    </location>
</feature>
<accession>A0ABV6JPF1</accession>
<comment type="caution">
    <text evidence="7">The sequence shown here is derived from an EMBL/GenBank/DDBJ whole genome shotgun (WGS) entry which is preliminary data.</text>
</comment>
<keyword evidence="3 6" id="KW-0812">Transmembrane</keyword>
<evidence type="ECO:0000256" key="5">
    <source>
        <dbReference type="ARBA" id="ARBA00023136"/>
    </source>
</evidence>
<dbReference type="Proteomes" id="UP001589865">
    <property type="component" value="Unassembled WGS sequence"/>
</dbReference>
<feature type="transmembrane region" description="Helical" evidence="6">
    <location>
        <begin position="6"/>
        <end position="28"/>
    </location>
</feature>
<evidence type="ECO:0000256" key="6">
    <source>
        <dbReference type="SAM" id="Phobius"/>
    </source>
</evidence>
<dbReference type="PANTHER" id="PTHR30086:SF20">
    <property type="entry name" value="ARGININE EXPORTER PROTEIN ARGO-RELATED"/>
    <property type="match status" value="1"/>
</dbReference>
<dbReference type="EMBL" id="JBHLUN010000002">
    <property type="protein sequence ID" value="MFC0407330.1"/>
    <property type="molecule type" value="Genomic_DNA"/>
</dbReference>
<sequence>MHDFSFTTGMLIGCSIAIPIGPMGLLCIRRTLAWGMPAGISSGLGAATVNLLHGTLVLLGMGAAVPWLSQDSGTLHMFSGLFLLLSAARTLFRRRPSLTGEATPAPALLAAYASAAAFNLVNPMAMVLIVALLSPFAGAHPPSAGEAVLLLLGMFTAAAAWWACLCGAFALLRRRLPADTLLYVNQGAGMLLTVYGTLALAEAAR</sequence>
<feature type="transmembrane region" description="Helical" evidence="6">
    <location>
        <begin position="74"/>
        <end position="92"/>
    </location>
</feature>
<keyword evidence="4 6" id="KW-1133">Transmembrane helix</keyword>
<evidence type="ECO:0000256" key="1">
    <source>
        <dbReference type="ARBA" id="ARBA00004651"/>
    </source>
</evidence>
<evidence type="ECO:0000313" key="7">
    <source>
        <dbReference type="EMBL" id="MFC0407330.1"/>
    </source>
</evidence>
<dbReference type="Pfam" id="PF01810">
    <property type="entry name" value="LysE"/>
    <property type="match status" value="1"/>
</dbReference>
<organism evidence="7 8">
    <name type="scientific">Roseomonas elaeocarpi</name>
    <dbReference type="NCBI Taxonomy" id="907779"/>
    <lineage>
        <taxon>Bacteria</taxon>
        <taxon>Pseudomonadati</taxon>
        <taxon>Pseudomonadota</taxon>
        <taxon>Alphaproteobacteria</taxon>
        <taxon>Acetobacterales</taxon>
        <taxon>Roseomonadaceae</taxon>
        <taxon>Roseomonas</taxon>
    </lineage>
</organism>
<keyword evidence="5 6" id="KW-0472">Membrane</keyword>
<gene>
    <name evidence="7" type="ORF">ACFFGY_03655</name>
</gene>
<feature type="transmembrane region" description="Helical" evidence="6">
    <location>
        <begin position="148"/>
        <end position="172"/>
    </location>
</feature>